<protein>
    <submittedName>
        <fullName evidence="12">Calmodulin-regulated spectrin-associated protein 2a isoform X1</fullName>
    </submittedName>
</protein>
<dbReference type="GO" id="GO:0036449">
    <property type="term" value="C:microtubule minus-end"/>
    <property type="evidence" value="ECO:0007669"/>
    <property type="project" value="TreeGrafter"/>
</dbReference>
<dbReference type="OrthoDB" id="2125658at2759"/>
<evidence type="ECO:0000256" key="2">
    <source>
        <dbReference type="ARBA" id="ARBA00022490"/>
    </source>
</evidence>
<feature type="region of interest" description="Disordered" evidence="8">
    <location>
        <begin position="629"/>
        <end position="658"/>
    </location>
</feature>
<feature type="coiled-coil region" evidence="7">
    <location>
        <begin position="725"/>
        <end position="759"/>
    </location>
</feature>
<evidence type="ECO:0000259" key="10">
    <source>
        <dbReference type="PROSITE" id="PS51508"/>
    </source>
</evidence>
<dbReference type="SUPFAM" id="SSF50346">
    <property type="entry name" value="PRC-barrel domain"/>
    <property type="match status" value="1"/>
</dbReference>
<feature type="compositionally biased region" description="Basic residues" evidence="8">
    <location>
        <begin position="902"/>
        <end position="915"/>
    </location>
</feature>
<feature type="compositionally biased region" description="Polar residues" evidence="8">
    <location>
        <begin position="631"/>
        <end position="645"/>
    </location>
</feature>
<evidence type="ECO:0000259" key="9">
    <source>
        <dbReference type="PROSITE" id="PS50021"/>
    </source>
</evidence>
<feature type="compositionally biased region" description="Polar residues" evidence="8">
    <location>
        <begin position="577"/>
        <end position="588"/>
    </location>
</feature>
<feature type="region of interest" description="Disordered" evidence="8">
    <location>
        <begin position="357"/>
        <end position="400"/>
    </location>
</feature>
<dbReference type="CTD" id="562741"/>
<dbReference type="Pfam" id="PF25532">
    <property type="entry name" value="CH_CAMSAP2_N"/>
    <property type="match status" value="1"/>
</dbReference>
<feature type="region of interest" description="Disordered" evidence="8">
    <location>
        <begin position="866"/>
        <end position="927"/>
    </location>
</feature>
<dbReference type="InterPro" id="IPR022613">
    <property type="entry name" value="CH_CAMSAP_2"/>
</dbReference>
<feature type="region of interest" description="Disordered" evidence="8">
    <location>
        <begin position="1155"/>
        <end position="1189"/>
    </location>
</feature>
<dbReference type="PANTHER" id="PTHR21595:SF1">
    <property type="entry name" value="CALMODULIN-REGULATED SPECTRIN-ASSOCIATED PROTEIN 2"/>
    <property type="match status" value="1"/>
</dbReference>
<feature type="compositionally biased region" description="Basic and acidic residues" evidence="8">
    <location>
        <begin position="1019"/>
        <end position="1052"/>
    </location>
</feature>
<evidence type="ECO:0000256" key="7">
    <source>
        <dbReference type="SAM" id="Coils"/>
    </source>
</evidence>
<dbReference type="Proteomes" id="UP000515152">
    <property type="component" value="Chromosome 10"/>
</dbReference>
<evidence type="ECO:0000256" key="4">
    <source>
        <dbReference type="ARBA" id="ARBA00023054"/>
    </source>
</evidence>
<feature type="compositionally biased region" description="Low complexity" evidence="8">
    <location>
        <begin position="869"/>
        <end position="892"/>
    </location>
</feature>
<dbReference type="SMART" id="SM01051">
    <property type="entry name" value="CAMSAP_CKK"/>
    <property type="match status" value="1"/>
</dbReference>
<evidence type="ECO:0000256" key="8">
    <source>
        <dbReference type="SAM" id="MobiDB-lite"/>
    </source>
</evidence>
<dbReference type="KEGG" id="char:105898239"/>
<dbReference type="GeneID" id="105898239"/>
<evidence type="ECO:0000256" key="5">
    <source>
        <dbReference type="ARBA" id="ARBA00023212"/>
    </source>
</evidence>
<feature type="region of interest" description="Disordered" evidence="8">
    <location>
        <begin position="943"/>
        <end position="984"/>
    </location>
</feature>
<feature type="region of interest" description="Disordered" evidence="8">
    <location>
        <begin position="1301"/>
        <end position="1348"/>
    </location>
</feature>
<feature type="region of interest" description="Disordered" evidence="8">
    <location>
        <begin position="572"/>
        <end position="609"/>
    </location>
</feature>
<evidence type="ECO:0000256" key="1">
    <source>
        <dbReference type="ARBA" id="ARBA00004245"/>
    </source>
</evidence>
<dbReference type="Gene3D" id="3.10.20.360">
    <property type="entry name" value="CKK domain"/>
    <property type="match status" value="1"/>
</dbReference>
<comment type="domain">
    <text evidence="6">The CKK domain binds microtubules.</text>
</comment>
<dbReference type="RefSeq" id="XP_031431341.1">
    <property type="nucleotide sequence ID" value="XM_031575481.2"/>
</dbReference>
<dbReference type="Pfam" id="PF17095">
    <property type="entry name" value="CAMSAP_CC1"/>
    <property type="match status" value="1"/>
</dbReference>
<dbReference type="InterPro" id="IPR032940">
    <property type="entry name" value="CAMSAP"/>
</dbReference>
<feature type="compositionally biased region" description="Basic and acidic residues" evidence="8">
    <location>
        <begin position="775"/>
        <end position="792"/>
    </location>
</feature>
<comment type="similarity">
    <text evidence="6">Belongs to the CAMSAP1 family.</text>
</comment>
<dbReference type="PROSITE" id="PS51508">
    <property type="entry name" value="CKK"/>
    <property type="match status" value="1"/>
</dbReference>
<dbReference type="GO" id="GO:0007026">
    <property type="term" value="P:negative regulation of microtubule depolymerization"/>
    <property type="evidence" value="ECO:0007669"/>
    <property type="project" value="TreeGrafter"/>
</dbReference>
<dbReference type="InterPro" id="IPR058042">
    <property type="entry name" value="CAMSAP_N"/>
</dbReference>
<dbReference type="InterPro" id="IPR038209">
    <property type="entry name" value="CKK_dom_sf"/>
</dbReference>
<reference evidence="12" key="1">
    <citation type="submission" date="2025-08" db="UniProtKB">
        <authorList>
            <consortium name="RefSeq"/>
        </authorList>
    </citation>
    <scope>IDENTIFICATION</scope>
</reference>
<dbReference type="Pfam" id="PF11971">
    <property type="entry name" value="CAMSAP_CH"/>
    <property type="match status" value="1"/>
</dbReference>
<name>A0A6P8G5T4_CLUHA</name>
<evidence type="ECO:0000256" key="6">
    <source>
        <dbReference type="PROSITE-ProRule" id="PRU00841"/>
    </source>
</evidence>
<dbReference type="Pfam" id="PF08683">
    <property type="entry name" value="CAMSAP_CKK"/>
    <property type="match status" value="1"/>
</dbReference>
<dbReference type="SUPFAM" id="SSF47576">
    <property type="entry name" value="Calponin-homology domain, CH-domain"/>
    <property type="match status" value="1"/>
</dbReference>
<keyword evidence="11" id="KW-1185">Reference proteome</keyword>
<feature type="region of interest" description="Disordered" evidence="8">
    <location>
        <begin position="1010"/>
        <end position="1052"/>
    </location>
</feature>
<keyword evidence="3 6" id="KW-0493">Microtubule</keyword>
<dbReference type="GO" id="GO:0031175">
    <property type="term" value="P:neuron projection development"/>
    <property type="evidence" value="ECO:0007669"/>
    <property type="project" value="InterPro"/>
</dbReference>
<dbReference type="PROSITE" id="PS50021">
    <property type="entry name" value="CH"/>
    <property type="match status" value="1"/>
</dbReference>
<organism evidence="11 12">
    <name type="scientific">Clupea harengus</name>
    <name type="common">Atlantic herring</name>
    <dbReference type="NCBI Taxonomy" id="7950"/>
    <lineage>
        <taxon>Eukaryota</taxon>
        <taxon>Metazoa</taxon>
        <taxon>Chordata</taxon>
        <taxon>Craniata</taxon>
        <taxon>Vertebrata</taxon>
        <taxon>Euteleostomi</taxon>
        <taxon>Actinopterygii</taxon>
        <taxon>Neopterygii</taxon>
        <taxon>Teleostei</taxon>
        <taxon>Clupei</taxon>
        <taxon>Clupeiformes</taxon>
        <taxon>Clupeoidei</taxon>
        <taxon>Clupeidae</taxon>
        <taxon>Clupea</taxon>
    </lineage>
</organism>
<keyword evidence="4 7" id="KW-0175">Coiled coil</keyword>
<gene>
    <name evidence="12" type="primary">camsap2a</name>
</gene>
<feature type="compositionally biased region" description="Pro residues" evidence="8">
    <location>
        <begin position="379"/>
        <end position="388"/>
    </location>
</feature>
<dbReference type="InterPro" id="IPR011033">
    <property type="entry name" value="PRC_barrel-like_sf"/>
</dbReference>
<feature type="coiled-coil region" evidence="7">
    <location>
        <begin position="831"/>
        <end position="861"/>
    </location>
</feature>
<keyword evidence="5" id="KW-0206">Cytoskeleton</keyword>
<feature type="region of interest" description="Disordered" evidence="8">
    <location>
        <begin position="1220"/>
        <end position="1256"/>
    </location>
</feature>
<feature type="domain" description="Calponin-homology (CH)" evidence="9">
    <location>
        <begin position="211"/>
        <end position="335"/>
    </location>
</feature>
<dbReference type="InterPro" id="IPR001715">
    <property type="entry name" value="CH_dom"/>
</dbReference>
<dbReference type="GO" id="GO:0030507">
    <property type="term" value="F:spectrin binding"/>
    <property type="evidence" value="ECO:0007669"/>
    <property type="project" value="InterPro"/>
</dbReference>
<dbReference type="GO" id="GO:0031122">
    <property type="term" value="P:cytoplasmic microtubule organization"/>
    <property type="evidence" value="ECO:0007669"/>
    <property type="project" value="TreeGrafter"/>
</dbReference>
<feature type="domain" description="CKK" evidence="10">
    <location>
        <begin position="1344"/>
        <end position="1478"/>
    </location>
</feature>
<evidence type="ECO:0000313" key="12">
    <source>
        <dbReference type="RefSeq" id="XP_031431341.1"/>
    </source>
</evidence>
<evidence type="ECO:0000256" key="3">
    <source>
        <dbReference type="ARBA" id="ARBA00022701"/>
    </source>
</evidence>
<sequence>MGDLADAKEIKKTFIVPTIKSFEHYDFNRAKISSSLTWLVTKAYGTDSVPGDLKEPFYTDQYEQEHLKPPVVSLLLSAELYCRAGSLILKSDAAKPLLGHDAVIQALAQKGLYVTDQERLVTERDLSKRPIQMSAHLALIDVLMMAYTVETVSVEKVVACLQQYSTMYPDGDTPYDTEDAITSWMNKVNEYLKDIIMQEQRRRENQSAEPAGSPRSPTKWYWKLVPARYRKEQVLPKTVPWIPPVDNLLKDSTDGCALAALLHFYCPDIVKLEDICLKETMSLADSLYNLQLVQEFCKENLNSCCHFSLEDMLYASSSFKNNYLVFMAELFRWFEVVKPSFVQPRVLDAEEPAPSLKKLPSMPISNATKRSFMEKPPSPDRPSLPLRPQPRTSNSGEIKRSTSMSFVDGCLGTWPKEKRAAVHGVSFDIPFDKDEMPSVPSRGMTRSASSEGLGFKVHQMPRGMKRNLSFQPVNGTSMGIEEEGCPDSLAGMEPDRRQRAPHPRMHLSSSNGLSSDGHGNGMATPSIEEALEIIHNSQKQQQRGPQAEGTNQGFFLHLQSRVDLDSKAVAEEGDLESVSSKGAASTDTTEVDTGIHVRTEDIQETLDEDSSLKDYTVSMDLEMDQDYEMRASQSQGSTSPCPSNLSGKSPGSGGTPSCLASSLKMTSFAEQKFRKICQPEGKVGGSLESPINAPDGSDVTIPHSVSWAPTPEESPVHKLAPRDPAQAMAAEMVQLRMRLEEKRRAIEAQKKKVEAAFTRHRQKVGRSAFLSMVRRKGDETPSPMREEAEDGKAAVAGGGSDGILKAQQPLKSPGGEEGVTEADLLEYTHSIDKLNSSLNFLQTEMQRLAQQQEVIMQMREQQSWVIAHSSQQQGRTSSAARSSGSPSPADSPRSAHRSPTSIKRKSASFHSKTTRAPRPNELKIAPFSRVLTAPQSVDSIPRLRRFSPSQPEPSCFVYMGESRKKQRRAKSGDKEALSDSELLSPDGMTEGISIGALEILTFPTKDAQLSTNKTTIGERSTEEGGEKEQVSKTKVERQSSTESREKPGRKIKPAVESKVSEVLTQTVTEKVIVTPTEAPADFLNQSNKNLIEVPLSVLKPLDGSVLEESGEQGAMAEGLDDDQKTCRGFFFKDDLKGETDMALKRAALLEKRLKRERENQQKKQQQEVELEQKKGEARLKAEEDRMKKEEEKARREFIKQEYMRRKQLKLMEDMDTVIKPRTPSTKQRRPRPKSMHRDILDSPRTPIRAAAGSRPRVFSVSSLSLASLNLGDDNVASDKRTGRSYSLASGSLYFFLNSPKMRKSRPDSADGCLSPTRSSSRNGEKDWENGSTTSSVASNTEYTGPKLYKEPSAKSNKHIIQNALSHCCMAGKVNEAQKNKILEEMEKSGATNFLVLFRDTGCQFRSLYTYCPEAEESTKLAGVGPKSISPKMIEYLYKYNSDRKQFSQIPAKTMSASVDAITIHGHLWQTKKPGTPKKAVPAKS</sequence>
<dbReference type="GO" id="GO:0051011">
    <property type="term" value="F:microtubule minus-end binding"/>
    <property type="evidence" value="ECO:0007669"/>
    <property type="project" value="TreeGrafter"/>
</dbReference>
<feature type="compositionally biased region" description="Polar residues" evidence="8">
    <location>
        <begin position="1329"/>
        <end position="1342"/>
    </location>
</feature>
<evidence type="ECO:0000313" key="11">
    <source>
        <dbReference type="Proteomes" id="UP000515152"/>
    </source>
</evidence>
<dbReference type="InterPro" id="IPR014797">
    <property type="entry name" value="CKK_CAMSAP"/>
</dbReference>
<feature type="region of interest" description="Disordered" evidence="8">
    <location>
        <begin position="775"/>
        <end position="817"/>
    </location>
</feature>
<accession>A0A6P8G5T4</accession>
<keyword evidence="2" id="KW-0963">Cytoplasm</keyword>
<dbReference type="PANTHER" id="PTHR21595">
    <property type="entry name" value="PATRONIN"/>
    <property type="match status" value="1"/>
</dbReference>
<proteinExistence type="inferred from homology"/>
<dbReference type="InterPro" id="IPR031372">
    <property type="entry name" value="CAMSAP_CC1"/>
</dbReference>
<dbReference type="GO" id="GO:0005516">
    <property type="term" value="F:calmodulin binding"/>
    <property type="evidence" value="ECO:0007669"/>
    <property type="project" value="InterPro"/>
</dbReference>
<feature type="region of interest" description="Disordered" evidence="8">
    <location>
        <begin position="476"/>
        <end position="523"/>
    </location>
</feature>
<dbReference type="FunFam" id="3.10.20.360:FF:000001">
    <property type="entry name" value="Calmodulin-regulated spectrin-associated protein 3 isoform 2"/>
    <property type="match status" value="1"/>
</dbReference>
<comment type="subcellular location">
    <subcellularLocation>
        <location evidence="1">Cytoplasm</location>
        <location evidence="1">Cytoskeleton</location>
    </subcellularLocation>
</comment>
<dbReference type="InterPro" id="IPR036872">
    <property type="entry name" value="CH_dom_sf"/>
</dbReference>